<keyword evidence="2" id="KW-1185">Reference proteome</keyword>
<accession>A0A0F6VZ66</accession>
<dbReference type="STRING" id="927083.DB32_000504"/>
<organism evidence="1 2">
    <name type="scientific">Sandaracinus amylolyticus</name>
    <dbReference type="NCBI Taxonomy" id="927083"/>
    <lineage>
        <taxon>Bacteria</taxon>
        <taxon>Pseudomonadati</taxon>
        <taxon>Myxococcota</taxon>
        <taxon>Polyangia</taxon>
        <taxon>Polyangiales</taxon>
        <taxon>Sandaracinaceae</taxon>
        <taxon>Sandaracinus</taxon>
    </lineage>
</organism>
<dbReference type="KEGG" id="samy:DB32_000504"/>
<evidence type="ECO:0000313" key="1">
    <source>
        <dbReference type="EMBL" id="AKF03355.1"/>
    </source>
</evidence>
<dbReference type="EMBL" id="CP011125">
    <property type="protein sequence ID" value="AKF03355.1"/>
    <property type="molecule type" value="Genomic_DNA"/>
</dbReference>
<dbReference type="Proteomes" id="UP000034883">
    <property type="component" value="Chromosome"/>
</dbReference>
<proteinExistence type="predicted"/>
<sequence>MWRASMFPTGGSAGSVLAGGRGSVRNWTASGGCRTFAYICLLR</sequence>
<gene>
    <name evidence="1" type="ORF">DB32_000504</name>
</gene>
<evidence type="ECO:0000313" key="2">
    <source>
        <dbReference type="Proteomes" id="UP000034883"/>
    </source>
</evidence>
<protein>
    <submittedName>
        <fullName evidence="1">Uncharacterized protein</fullName>
    </submittedName>
</protein>
<dbReference type="AlphaFoldDB" id="A0A0F6VZ66"/>
<name>A0A0F6VZ66_9BACT</name>
<reference evidence="1 2" key="1">
    <citation type="submission" date="2015-03" db="EMBL/GenBank/DDBJ databases">
        <title>Genome assembly of Sandaracinus amylolyticus DSM 53668.</title>
        <authorList>
            <person name="Sharma G."/>
            <person name="Subramanian S."/>
        </authorList>
    </citation>
    <scope>NUCLEOTIDE SEQUENCE [LARGE SCALE GENOMIC DNA]</scope>
    <source>
        <strain evidence="1 2">DSM 53668</strain>
    </source>
</reference>